<gene>
    <name evidence="1" type="ORF">ADIWIN_3151</name>
</gene>
<proteinExistence type="predicted"/>
<dbReference type="EMBL" id="ATMR01000140">
    <property type="protein sequence ID" value="EPR71858.1"/>
    <property type="molecule type" value="Genomic_DNA"/>
</dbReference>
<evidence type="ECO:0000313" key="1">
    <source>
        <dbReference type="EMBL" id="EPR71858.1"/>
    </source>
</evidence>
<dbReference type="AlphaFoldDB" id="S7X714"/>
<comment type="caution">
    <text evidence="1">The sequence shown here is derived from an EMBL/GenBank/DDBJ whole genome shotgun (WGS) entry which is preliminary data.</text>
</comment>
<dbReference type="eggNOG" id="ENOG50302M6">
    <property type="taxonomic scope" value="Bacteria"/>
</dbReference>
<dbReference type="OrthoDB" id="792965at2"/>
<keyword evidence="2" id="KW-1185">Reference proteome</keyword>
<reference evidence="1 2" key="1">
    <citation type="journal article" date="2013" name="Genome Announc.">
        <title>Draft Genome Sequence of Winogradskyella psychrotolerans RS-3T, Isolated from the Marine Transect of Kongsfjorden, Ny-Alesund, Svalbard, Arctic Ocean.</title>
        <authorList>
            <person name="Kumar Pinnaka A."/>
            <person name="Ara S."/>
            <person name="Singh A."/>
            <person name="Shivaji S."/>
        </authorList>
    </citation>
    <scope>NUCLEOTIDE SEQUENCE [LARGE SCALE GENOMIC DNA]</scope>
    <source>
        <strain evidence="1 2">RS-3</strain>
    </source>
</reference>
<accession>S7X714</accession>
<organism evidence="1 2">
    <name type="scientific">Winogradskyella psychrotolerans RS-3</name>
    <dbReference type="NCBI Taxonomy" id="641526"/>
    <lineage>
        <taxon>Bacteria</taxon>
        <taxon>Pseudomonadati</taxon>
        <taxon>Bacteroidota</taxon>
        <taxon>Flavobacteriia</taxon>
        <taxon>Flavobacteriales</taxon>
        <taxon>Flavobacteriaceae</taxon>
        <taxon>Winogradskyella</taxon>
    </lineage>
</organism>
<evidence type="ECO:0000313" key="2">
    <source>
        <dbReference type="Proteomes" id="UP000014962"/>
    </source>
</evidence>
<dbReference type="Proteomes" id="UP000014962">
    <property type="component" value="Unassembled WGS sequence"/>
</dbReference>
<dbReference type="STRING" id="641526.ADIWIN_3151"/>
<dbReference type="RefSeq" id="WP_020897339.1">
    <property type="nucleotide sequence ID" value="NZ_ATMR01000140.1"/>
</dbReference>
<sequence length="233" mass="26952">MSIFIKRILLFTFLLLGIIVLTLIGVSSLDRKFTSFKLQNNPKHIVLGHSQPECAFNDHLIPSLKNLSQSGDSYFYIYFKTKEVIIQNPALEVVFIEFTDNQLNMNENIWGNKYIPYKYPKYSSFMSMTDKLVLFKNNPSAFINVQSLSLKMKLTRIIKNEVYFSNDFGDYFYLERDKTDSLVDNISSLEDEFSTVENGVSEVNLSYLDAIIKLCKETVKSYFDKKSASQKIP</sequence>
<name>S7X714_9FLAO</name>
<protein>
    <submittedName>
        <fullName evidence="1">Uncharacterized protein</fullName>
    </submittedName>
</protein>